<feature type="chain" id="PRO_5004667307" description="Lipoprotein" evidence="2">
    <location>
        <begin position="24"/>
        <end position="111"/>
    </location>
</feature>
<organism evidence="3 4">
    <name type="scientific">Candidatus Liberibacter americanus str. Sao Paulo</name>
    <dbReference type="NCBI Taxonomy" id="1261131"/>
    <lineage>
        <taxon>Bacteria</taxon>
        <taxon>Pseudomonadati</taxon>
        <taxon>Pseudomonadota</taxon>
        <taxon>Alphaproteobacteria</taxon>
        <taxon>Hyphomicrobiales</taxon>
        <taxon>Rhizobiaceae</taxon>
        <taxon>Liberibacter</taxon>
    </lineage>
</organism>
<protein>
    <recommendedName>
        <fullName evidence="5">Lipoprotein</fullName>
    </recommendedName>
</protein>
<feature type="compositionally biased region" description="Low complexity" evidence="1">
    <location>
        <begin position="34"/>
        <end position="86"/>
    </location>
</feature>
<evidence type="ECO:0000256" key="2">
    <source>
        <dbReference type="SAM" id="SignalP"/>
    </source>
</evidence>
<feature type="signal peptide" evidence="2">
    <location>
        <begin position="1"/>
        <end position="23"/>
    </location>
</feature>
<dbReference type="KEGG" id="lar:lam_601"/>
<proteinExistence type="predicted"/>
<sequence length="111" mass="12351">MYNINIKSILFGSSLSLSMLFSACYFFKKDDNKPPSSVNNNTPVTSVNNNTPATSVNNNTLDTSVNNNTPATSVNNNTPDTSVNNNEKLNKKLRTKRNVRINTNPEIIYYT</sequence>
<dbReference type="RefSeq" id="WP_007557575.1">
    <property type="nucleotide sequence ID" value="NC_022793.1"/>
</dbReference>
<dbReference type="Proteomes" id="UP000017862">
    <property type="component" value="Chromosome"/>
</dbReference>
<evidence type="ECO:0008006" key="5">
    <source>
        <dbReference type="Google" id="ProtNLM"/>
    </source>
</evidence>
<keyword evidence="2" id="KW-0732">Signal</keyword>
<reference evidence="3 4" key="1">
    <citation type="journal article" date="2014" name="Mol. Plant Microbe Interact.">
        <title>The complete genome sequence of Candidatus Liberibacter americanus, associated with citrus Huanglongbing.</title>
        <authorList>
            <person name="Wulff N.A."/>
            <person name="Zhang S."/>
            <person name="Setubal J.C."/>
            <person name="Almeida N.F."/>
            <person name="Martins E.C."/>
            <person name="Harakava R."/>
            <person name="Kumar D."/>
            <person name="Rangel L.T."/>
            <person name="Foissac X."/>
            <person name="Bove J."/>
            <person name="Gabriel D.W."/>
        </authorList>
    </citation>
    <scope>NUCLEOTIDE SEQUENCE [LARGE SCALE GENOMIC DNA]</scope>
    <source>
        <strain evidence="3 4">Sao Paulo</strain>
    </source>
</reference>
<dbReference type="HOGENOM" id="CLU_2153743_0_0_5"/>
<dbReference type="EMBL" id="CP006604">
    <property type="protein sequence ID" value="AHA27948.1"/>
    <property type="molecule type" value="Genomic_DNA"/>
</dbReference>
<accession>U6B5F8</accession>
<feature type="region of interest" description="Disordered" evidence="1">
    <location>
        <begin position="32"/>
        <end position="90"/>
    </location>
</feature>
<evidence type="ECO:0000256" key="1">
    <source>
        <dbReference type="SAM" id="MobiDB-lite"/>
    </source>
</evidence>
<evidence type="ECO:0000313" key="4">
    <source>
        <dbReference type="Proteomes" id="UP000017862"/>
    </source>
</evidence>
<dbReference type="PROSITE" id="PS51257">
    <property type="entry name" value="PROKAR_LIPOPROTEIN"/>
    <property type="match status" value="1"/>
</dbReference>
<dbReference type="AlphaFoldDB" id="U6B5F8"/>
<keyword evidence="4" id="KW-1185">Reference proteome</keyword>
<gene>
    <name evidence="3" type="ORF">lam_601</name>
</gene>
<evidence type="ECO:0000313" key="3">
    <source>
        <dbReference type="EMBL" id="AHA27948.1"/>
    </source>
</evidence>
<name>U6B5F8_9HYPH</name>